<feature type="transmembrane region" description="Helical" evidence="8">
    <location>
        <begin position="198"/>
        <end position="217"/>
    </location>
</feature>
<dbReference type="EMBL" id="LHQR01000065">
    <property type="protein sequence ID" value="KXG47538.1"/>
    <property type="molecule type" value="Genomic_DNA"/>
</dbReference>
<evidence type="ECO:0000256" key="3">
    <source>
        <dbReference type="ARBA" id="ARBA00022692"/>
    </source>
</evidence>
<keyword evidence="3 8" id="KW-0812">Transmembrane</keyword>
<dbReference type="PANTHER" id="PTHR43791:SF59">
    <property type="entry name" value="TRANSPORTER, PUTATIVE (AFU_ORTHOLOGUE AFUA_1G06550)-RELATED"/>
    <property type="match status" value="1"/>
</dbReference>
<comment type="subcellular location">
    <subcellularLocation>
        <location evidence="1">Membrane</location>
        <topology evidence="1">Multi-pass membrane protein</topology>
    </subcellularLocation>
</comment>
<feature type="transmembrane region" description="Helical" evidence="8">
    <location>
        <begin position="108"/>
        <end position="129"/>
    </location>
</feature>
<feature type="transmembrane region" description="Helical" evidence="8">
    <location>
        <begin position="298"/>
        <end position="322"/>
    </location>
</feature>
<sequence>MSQPKGQQEEFVETIEPDQPRAITPNDTSGKRNNPKADQALQFIEEAGHSNILTPENNAKVLRKIDLRLLPILLGIYFLQQLDKSTISYASVFGIVEKANLHGQQYSWLGGSIYLAQLVFQPLVAYLLVKVPLGKFLAASCLLWGIALTCMTAAKTFGELLACRLFLGIFEAGIAPAFIAITQMWYRRREQPVRLSSWYAMNGVVNMFGSLIAFGLGHIKSSIFAPYQIIFLFFGLVTVGFAAVILIFMPDSPVSAKFLGEEDKLLSIERQRMNQQGVENHEWKWDHAKEAFLDPKSWFWFALMFSISVPSGGITTFGPLIIKSFGLSEYDTMLFNIPFGAVQLVATMGSAWLATVWKMKGPVLALLCLPPIAGCVMLLEIAHDNSHKGPLLAGYYIISVYPAITPLIYSWSAANTAGETKKKVTTAILFRFDIIPTQVLGPNLYTTNEAPLYRRGLLSNLAMFCVLIGLTGANIAYMYFLNKNHEKKRVALGKEAKIVDQSMQTIQAVSDDAKEDLPQRDADDNSWKDLTDIENEDFVYVF</sequence>
<organism evidence="9 10">
    <name type="scientific">Penicillium patulum</name>
    <name type="common">Penicillium griseofulvum</name>
    <dbReference type="NCBI Taxonomy" id="5078"/>
    <lineage>
        <taxon>Eukaryota</taxon>
        <taxon>Fungi</taxon>
        <taxon>Dikarya</taxon>
        <taxon>Ascomycota</taxon>
        <taxon>Pezizomycotina</taxon>
        <taxon>Eurotiomycetes</taxon>
        <taxon>Eurotiomycetidae</taxon>
        <taxon>Eurotiales</taxon>
        <taxon>Aspergillaceae</taxon>
        <taxon>Penicillium</taxon>
    </lineage>
</organism>
<keyword evidence="10" id="KW-1185">Reference proteome</keyword>
<keyword evidence="5 8" id="KW-0472">Membrane</keyword>
<comment type="caution">
    <text evidence="9">The sequence shown here is derived from an EMBL/GenBank/DDBJ whole genome shotgun (WGS) entry which is preliminary data.</text>
</comment>
<feature type="transmembrane region" description="Helical" evidence="8">
    <location>
        <begin position="334"/>
        <end position="357"/>
    </location>
</feature>
<dbReference type="RefSeq" id="XP_040646074.1">
    <property type="nucleotide sequence ID" value="XM_040789121.1"/>
</dbReference>
<evidence type="ECO:0000313" key="9">
    <source>
        <dbReference type="EMBL" id="KXG47538.1"/>
    </source>
</evidence>
<evidence type="ECO:0000256" key="5">
    <source>
        <dbReference type="ARBA" id="ARBA00023136"/>
    </source>
</evidence>
<dbReference type="PANTHER" id="PTHR43791">
    <property type="entry name" value="PERMEASE-RELATED"/>
    <property type="match status" value="1"/>
</dbReference>
<dbReference type="GeneID" id="63704421"/>
<dbReference type="Proteomes" id="UP000070168">
    <property type="component" value="Unassembled WGS sequence"/>
</dbReference>
<evidence type="ECO:0000313" key="10">
    <source>
        <dbReference type="Proteomes" id="UP000070168"/>
    </source>
</evidence>
<dbReference type="OrthoDB" id="4454541at2759"/>
<evidence type="ECO:0000256" key="6">
    <source>
        <dbReference type="ARBA" id="ARBA00037968"/>
    </source>
</evidence>
<name>A0A135LEY3_PENPA</name>
<reference evidence="9 10" key="1">
    <citation type="journal article" date="2016" name="BMC Genomics">
        <title>Genome sequencing and secondary metabolism of the postharvest pathogen Penicillium griseofulvum.</title>
        <authorList>
            <person name="Banani H."/>
            <person name="Marcet-Houben M."/>
            <person name="Ballester A.R."/>
            <person name="Abbruscato P."/>
            <person name="Gonzalez-Candelas L."/>
            <person name="Gabaldon T."/>
            <person name="Spadaro D."/>
        </authorList>
    </citation>
    <scope>NUCLEOTIDE SEQUENCE [LARGE SCALE GENOMIC DNA]</scope>
    <source>
        <strain evidence="9 10">PG3</strain>
    </source>
</reference>
<gene>
    <name evidence="9" type="ORF">PGRI_014080</name>
</gene>
<dbReference type="Gene3D" id="1.20.1250.20">
    <property type="entry name" value="MFS general substrate transporter like domains"/>
    <property type="match status" value="2"/>
</dbReference>
<feature type="transmembrane region" description="Helical" evidence="8">
    <location>
        <begin position="165"/>
        <end position="186"/>
    </location>
</feature>
<feature type="region of interest" description="Disordered" evidence="7">
    <location>
        <begin position="1"/>
        <end position="35"/>
    </location>
</feature>
<dbReference type="GO" id="GO:0016020">
    <property type="term" value="C:membrane"/>
    <property type="evidence" value="ECO:0007669"/>
    <property type="project" value="UniProtKB-SubCell"/>
</dbReference>
<accession>A0A135LEY3</accession>
<evidence type="ECO:0000256" key="2">
    <source>
        <dbReference type="ARBA" id="ARBA00022448"/>
    </source>
</evidence>
<dbReference type="SUPFAM" id="SSF103473">
    <property type="entry name" value="MFS general substrate transporter"/>
    <property type="match status" value="1"/>
</dbReference>
<keyword evidence="2" id="KW-0813">Transport</keyword>
<feature type="transmembrane region" description="Helical" evidence="8">
    <location>
        <begin position="393"/>
        <end position="412"/>
    </location>
</feature>
<evidence type="ECO:0000256" key="8">
    <source>
        <dbReference type="SAM" id="Phobius"/>
    </source>
</evidence>
<proteinExistence type="inferred from homology"/>
<evidence type="ECO:0000256" key="4">
    <source>
        <dbReference type="ARBA" id="ARBA00022989"/>
    </source>
</evidence>
<dbReference type="AlphaFoldDB" id="A0A135LEY3"/>
<feature type="transmembrane region" description="Helical" evidence="8">
    <location>
        <begin position="461"/>
        <end position="480"/>
    </location>
</feature>
<dbReference type="GO" id="GO:0022857">
    <property type="term" value="F:transmembrane transporter activity"/>
    <property type="evidence" value="ECO:0007669"/>
    <property type="project" value="InterPro"/>
</dbReference>
<comment type="similarity">
    <text evidence="6">Belongs to the major facilitator superfamily. Allantoate permease family.</text>
</comment>
<protein>
    <submittedName>
        <fullName evidence="9">Major facilitator superfamily domain, general substrate transporter</fullName>
    </submittedName>
</protein>
<feature type="transmembrane region" description="Helical" evidence="8">
    <location>
        <begin position="363"/>
        <end position="381"/>
    </location>
</feature>
<dbReference type="InterPro" id="IPR036259">
    <property type="entry name" value="MFS_trans_sf"/>
</dbReference>
<keyword evidence="4 8" id="KW-1133">Transmembrane helix</keyword>
<dbReference type="InterPro" id="IPR011701">
    <property type="entry name" value="MFS"/>
</dbReference>
<evidence type="ECO:0000256" key="7">
    <source>
        <dbReference type="SAM" id="MobiDB-lite"/>
    </source>
</evidence>
<evidence type="ECO:0000256" key="1">
    <source>
        <dbReference type="ARBA" id="ARBA00004141"/>
    </source>
</evidence>
<dbReference type="Pfam" id="PF07690">
    <property type="entry name" value="MFS_1"/>
    <property type="match status" value="1"/>
</dbReference>
<dbReference type="OMA" id="AVVQMWY"/>
<dbReference type="STRING" id="5078.A0A135LEY3"/>
<feature type="transmembrane region" description="Helical" evidence="8">
    <location>
        <begin position="229"/>
        <end position="249"/>
    </location>
</feature>
<dbReference type="FunFam" id="1.20.1250.20:FF:000064">
    <property type="entry name" value="MFS allantoate transporter"/>
    <property type="match status" value="1"/>
</dbReference>